<feature type="compositionally biased region" description="Gly residues" evidence="12">
    <location>
        <begin position="684"/>
        <end position="693"/>
    </location>
</feature>
<keyword evidence="8 11" id="KW-0648">Protein biosynthesis</keyword>
<protein>
    <recommendedName>
        <fullName evidence="11">Glycine--tRNA ligase beta subunit</fullName>
        <ecNumber evidence="11">6.1.1.14</ecNumber>
    </recommendedName>
    <alternativeName>
        <fullName evidence="11">Glycyl-tRNA synthetase beta subunit</fullName>
        <shortName evidence="11">GlyRS</shortName>
    </alternativeName>
</protein>
<dbReference type="InterPro" id="IPR008909">
    <property type="entry name" value="DALR_anticod-bd"/>
</dbReference>
<evidence type="ECO:0000256" key="11">
    <source>
        <dbReference type="HAMAP-Rule" id="MF_00255"/>
    </source>
</evidence>
<dbReference type="HAMAP" id="MF_00255">
    <property type="entry name" value="Gly_tRNA_synth_beta"/>
    <property type="match status" value="1"/>
</dbReference>
<dbReference type="EC" id="6.1.1.14" evidence="11"/>
<evidence type="ECO:0000256" key="3">
    <source>
        <dbReference type="ARBA" id="ARBA00011209"/>
    </source>
</evidence>
<keyword evidence="9 11" id="KW-0030">Aminoacyl-tRNA synthetase</keyword>
<dbReference type="InterPro" id="IPR015944">
    <property type="entry name" value="Gly-tRNA-synth_bsu"/>
</dbReference>
<dbReference type="GO" id="GO:0004814">
    <property type="term" value="F:arginine-tRNA ligase activity"/>
    <property type="evidence" value="ECO:0007669"/>
    <property type="project" value="InterPro"/>
</dbReference>
<keyword evidence="7 11" id="KW-0067">ATP-binding</keyword>
<evidence type="ECO:0000313" key="15">
    <source>
        <dbReference type="Proteomes" id="UP000542353"/>
    </source>
</evidence>
<dbReference type="RefSeq" id="WP_184255884.1">
    <property type="nucleotide sequence ID" value="NZ_JACHIH010000006.1"/>
</dbReference>
<feature type="region of interest" description="Disordered" evidence="12">
    <location>
        <begin position="684"/>
        <end position="720"/>
    </location>
</feature>
<keyword evidence="15" id="KW-1185">Reference proteome</keyword>
<dbReference type="PANTHER" id="PTHR30075:SF2">
    <property type="entry name" value="GLYCINE--TRNA LIGASE, CHLOROPLASTIC_MITOCHONDRIAL 2"/>
    <property type="match status" value="1"/>
</dbReference>
<dbReference type="PROSITE" id="PS50861">
    <property type="entry name" value="AA_TRNA_LIGASE_II_GLYAB"/>
    <property type="match status" value="1"/>
</dbReference>
<evidence type="ECO:0000256" key="4">
    <source>
        <dbReference type="ARBA" id="ARBA00022490"/>
    </source>
</evidence>
<evidence type="ECO:0000256" key="9">
    <source>
        <dbReference type="ARBA" id="ARBA00023146"/>
    </source>
</evidence>
<keyword evidence="5 11" id="KW-0436">Ligase</keyword>
<dbReference type="GO" id="GO:0005829">
    <property type="term" value="C:cytosol"/>
    <property type="evidence" value="ECO:0007669"/>
    <property type="project" value="TreeGrafter"/>
</dbReference>
<dbReference type="GO" id="GO:0006420">
    <property type="term" value="P:arginyl-tRNA aminoacylation"/>
    <property type="evidence" value="ECO:0007669"/>
    <property type="project" value="InterPro"/>
</dbReference>
<dbReference type="GO" id="GO:0004820">
    <property type="term" value="F:glycine-tRNA ligase activity"/>
    <property type="evidence" value="ECO:0007669"/>
    <property type="project" value="UniProtKB-UniRule"/>
</dbReference>
<comment type="catalytic activity">
    <reaction evidence="10 11">
        <text>tRNA(Gly) + glycine + ATP = glycyl-tRNA(Gly) + AMP + diphosphate</text>
        <dbReference type="Rhea" id="RHEA:16013"/>
        <dbReference type="Rhea" id="RHEA-COMP:9664"/>
        <dbReference type="Rhea" id="RHEA-COMP:9683"/>
        <dbReference type="ChEBI" id="CHEBI:30616"/>
        <dbReference type="ChEBI" id="CHEBI:33019"/>
        <dbReference type="ChEBI" id="CHEBI:57305"/>
        <dbReference type="ChEBI" id="CHEBI:78442"/>
        <dbReference type="ChEBI" id="CHEBI:78522"/>
        <dbReference type="ChEBI" id="CHEBI:456215"/>
        <dbReference type="EC" id="6.1.1.14"/>
    </reaction>
</comment>
<dbReference type="EMBL" id="JACHIH010000006">
    <property type="protein sequence ID" value="MBB5046717.1"/>
    <property type="molecule type" value="Genomic_DNA"/>
</dbReference>
<dbReference type="NCBIfam" id="TIGR00211">
    <property type="entry name" value="glyS"/>
    <property type="match status" value="1"/>
</dbReference>
<sequence>MPDLLLELFSEEIPARMQAKAAEDLRRMVTDKLVAEGLVYDGAKAFATPRRLALTVQGIPARQSDLKEERKGPRVGGPDAAIQGFLKATGLASLDEAKIQRDPKKGDFYIALIEKPGRATLDVLADILPVIVRTFPWPKAMRWGERSAKPGALQWVRPLHSIVATFGIDTEDPDVVAFDVSGIQAGQVTRGHRFMAPDEIGVRRFEDYDAKLFDARVVLDPARRKDIILHDARTLAQAQNFELVEDQVLLDEVSGLVEWPVALMGSFDPAFLAIPGEVIRATIRNNQKCFVVADPATGKLTNKFILTANIEASDGGAAIVAGNERVIRARLSDAKFFYETDLKTKLEDRLPKFSQIVFHEKLGTQAERIARIERLAAEIAPLVGADVEKARRAAHLCKADLLTEVVGEFPELQGLMGKYYAQAAGEDASVAAACEEHYKPQGPADRVPSDPVSIAVALADKIDTLVGFWAIDEKPTGSKDPYALRRAALGVIRLILASDSRIGIRRLLASSIALFMVKGFKPEPRYISLAATRGPEESSPNVSWMDQPYRNLLDGDDFIKLRAGDASMHQMSDPDLSRHDPDDQEEMLGRVQAYGELTKRLGALDEFYTHWMFDNLDNIKVKYVDAALDRIERSDWLSAAIDKLSDSLLSFFADRLKVQLREQGARHDLVDAVFALGALPSPLRGGGGGGGPQGTDSLTPTPALRGDPPRKGEGEDSARGEGLQDDLLLVVRRVEALAAFLATDDGKNLLAGVKRAANILRIEEKKDARAFDGAPDASLYVADEEKSLATAIDQVKGEASSAVAREDFAAAMSAMAKLRPAVDAFFDKVKVNDDDAKVRENRLKLLNEIREATRAVADFSKIQD</sequence>
<dbReference type="InterPro" id="IPR006194">
    <property type="entry name" value="Gly-tRNA-synth_heterodimer"/>
</dbReference>
<dbReference type="AlphaFoldDB" id="A0A7W7Z2C7"/>
<comment type="subcellular location">
    <subcellularLocation>
        <location evidence="1 11">Cytoplasm</location>
    </subcellularLocation>
</comment>
<dbReference type="Proteomes" id="UP000542353">
    <property type="component" value="Unassembled WGS sequence"/>
</dbReference>
<dbReference type="PANTHER" id="PTHR30075">
    <property type="entry name" value="GLYCYL-TRNA SYNTHETASE"/>
    <property type="match status" value="1"/>
</dbReference>
<organism evidence="14 15">
    <name type="scientific">Rhodopseudomonas rhenobacensis</name>
    <dbReference type="NCBI Taxonomy" id="87461"/>
    <lineage>
        <taxon>Bacteria</taxon>
        <taxon>Pseudomonadati</taxon>
        <taxon>Pseudomonadota</taxon>
        <taxon>Alphaproteobacteria</taxon>
        <taxon>Hyphomicrobiales</taxon>
        <taxon>Nitrobacteraceae</taxon>
        <taxon>Rhodopseudomonas</taxon>
    </lineage>
</organism>
<proteinExistence type="inferred from homology"/>
<evidence type="ECO:0000256" key="2">
    <source>
        <dbReference type="ARBA" id="ARBA00008226"/>
    </source>
</evidence>
<dbReference type="Pfam" id="PF02092">
    <property type="entry name" value="tRNA_synt_2f"/>
    <property type="match status" value="1"/>
</dbReference>
<evidence type="ECO:0000256" key="7">
    <source>
        <dbReference type="ARBA" id="ARBA00022840"/>
    </source>
</evidence>
<dbReference type="GO" id="GO:0006426">
    <property type="term" value="P:glycyl-tRNA aminoacylation"/>
    <property type="evidence" value="ECO:0007669"/>
    <property type="project" value="UniProtKB-UniRule"/>
</dbReference>
<feature type="compositionally biased region" description="Basic and acidic residues" evidence="12">
    <location>
        <begin position="707"/>
        <end position="719"/>
    </location>
</feature>
<evidence type="ECO:0000256" key="10">
    <source>
        <dbReference type="ARBA" id="ARBA00047937"/>
    </source>
</evidence>
<name>A0A7W7Z2C7_9BRAD</name>
<dbReference type="Pfam" id="PF05746">
    <property type="entry name" value="DALR_1"/>
    <property type="match status" value="1"/>
</dbReference>
<comment type="caution">
    <text evidence="14">The sequence shown here is derived from an EMBL/GenBank/DDBJ whole genome shotgun (WGS) entry which is preliminary data.</text>
</comment>
<dbReference type="PRINTS" id="PR01045">
    <property type="entry name" value="TRNASYNTHGB"/>
</dbReference>
<keyword evidence="4 11" id="KW-0963">Cytoplasm</keyword>
<evidence type="ECO:0000256" key="12">
    <source>
        <dbReference type="SAM" id="MobiDB-lite"/>
    </source>
</evidence>
<feature type="domain" description="DALR anticodon binding" evidence="13">
    <location>
        <begin position="752"/>
        <end position="851"/>
    </location>
</feature>
<evidence type="ECO:0000313" key="14">
    <source>
        <dbReference type="EMBL" id="MBB5046717.1"/>
    </source>
</evidence>
<reference evidence="14 15" key="1">
    <citation type="submission" date="2020-08" db="EMBL/GenBank/DDBJ databases">
        <title>Genomic Encyclopedia of Type Strains, Phase IV (KMG-IV): sequencing the most valuable type-strain genomes for metagenomic binning, comparative biology and taxonomic classification.</title>
        <authorList>
            <person name="Goeker M."/>
        </authorList>
    </citation>
    <scope>NUCLEOTIDE SEQUENCE [LARGE SCALE GENOMIC DNA]</scope>
    <source>
        <strain evidence="14 15">DSM 12706</strain>
    </source>
</reference>
<dbReference type="SUPFAM" id="SSF109604">
    <property type="entry name" value="HD-domain/PDEase-like"/>
    <property type="match status" value="1"/>
</dbReference>
<comment type="similarity">
    <text evidence="2 11">Belongs to the class-II aminoacyl-tRNA synthetase family.</text>
</comment>
<gene>
    <name evidence="11" type="primary">glyS</name>
    <name evidence="14" type="ORF">HNR60_001465</name>
</gene>
<accession>A0A7W7Z2C7</accession>
<evidence type="ECO:0000256" key="6">
    <source>
        <dbReference type="ARBA" id="ARBA00022741"/>
    </source>
</evidence>
<dbReference type="GO" id="GO:0005524">
    <property type="term" value="F:ATP binding"/>
    <property type="evidence" value="ECO:0007669"/>
    <property type="project" value="UniProtKB-UniRule"/>
</dbReference>
<evidence type="ECO:0000256" key="1">
    <source>
        <dbReference type="ARBA" id="ARBA00004496"/>
    </source>
</evidence>
<evidence type="ECO:0000256" key="8">
    <source>
        <dbReference type="ARBA" id="ARBA00022917"/>
    </source>
</evidence>
<evidence type="ECO:0000256" key="5">
    <source>
        <dbReference type="ARBA" id="ARBA00022598"/>
    </source>
</evidence>
<keyword evidence="6 11" id="KW-0547">Nucleotide-binding</keyword>
<evidence type="ECO:0000259" key="13">
    <source>
        <dbReference type="Pfam" id="PF05746"/>
    </source>
</evidence>
<comment type="subunit">
    <text evidence="3 11">Tetramer of two alpha and two beta subunits.</text>
</comment>